<evidence type="ECO:0000259" key="6">
    <source>
        <dbReference type="Pfam" id="PF04893"/>
    </source>
</evidence>
<evidence type="ECO:0000256" key="4">
    <source>
        <dbReference type="ARBA" id="ARBA00023136"/>
    </source>
</evidence>
<accession>A0A9E7ND54</accession>
<dbReference type="InterPro" id="IPR006977">
    <property type="entry name" value="Yip1_dom"/>
</dbReference>
<evidence type="ECO:0000313" key="8">
    <source>
        <dbReference type="Proteomes" id="UP001056855"/>
    </source>
</evidence>
<evidence type="ECO:0000313" key="7">
    <source>
        <dbReference type="EMBL" id="UTF54547.1"/>
    </source>
</evidence>
<dbReference type="GeneID" id="73289288"/>
<feature type="transmembrane region" description="Helical" evidence="5">
    <location>
        <begin position="76"/>
        <end position="99"/>
    </location>
</feature>
<evidence type="ECO:0000256" key="5">
    <source>
        <dbReference type="SAM" id="Phobius"/>
    </source>
</evidence>
<dbReference type="EMBL" id="CP100355">
    <property type="protein sequence ID" value="UTF54547.1"/>
    <property type="molecule type" value="Genomic_DNA"/>
</dbReference>
<feature type="transmembrane region" description="Helical" evidence="5">
    <location>
        <begin position="157"/>
        <end position="179"/>
    </location>
</feature>
<comment type="subcellular location">
    <subcellularLocation>
        <location evidence="1">Membrane</location>
        <topology evidence="1">Multi-pass membrane protein</topology>
    </subcellularLocation>
</comment>
<feature type="transmembrane region" description="Helical" evidence="5">
    <location>
        <begin position="191"/>
        <end position="209"/>
    </location>
</feature>
<keyword evidence="2 5" id="KW-0812">Transmembrane</keyword>
<proteinExistence type="predicted"/>
<keyword evidence="3 5" id="KW-1133">Transmembrane helix</keyword>
<dbReference type="KEGG" id="sawl:NGM29_04540"/>
<sequence length="210" mass="21854">MVLYTIALVLAVSLVGSMLAGTIDATVTMDNPDRPPEMVCDMYGDDPDSLVTEGCSEPETIERDAGELVQEAVHDYLGFAVFAPLLLWALGTGTLYAVGRLAGGTPSFTGVLSLAGWAALPEFVRLAIGLVGLRVALSDVTITDVDRSVDALEAAMAPIDPLSLVASLVTIGWQWYLLTGGLASEANIPKGVAALGVGILLGLFSLMALF</sequence>
<dbReference type="RefSeq" id="WP_254159223.1">
    <property type="nucleotide sequence ID" value="NZ_CP100355.1"/>
</dbReference>
<reference evidence="7" key="1">
    <citation type="submission" date="2022-06" db="EMBL/GenBank/DDBJ databases">
        <title>Diverse halophilic archaea isolated from saline environments.</title>
        <authorList>
            <person name="Cui H.-L."/>
        </authorList>
    </citation>
    <scope>NUCLEOTIDE SEQUENCE</scope>
    <source>
        <strain evidence="7">WLHS1</strain>
    </source>
</reference>
<name>A0A9E7ND54_9EURY</name>
<feature type="transmembrane region" description="Helical" evidence="5">
    <location>
        <begin position="111"/>
        <end position="137"/>
    </location>
</feature>
<keyword evidence="4 5" id="KW-0472">Membrane</keyword>
<dbReference type="Proteomes" id="UP001056855">
    <property type="component" value="Chromosome"/>
</dbReference>
<evidence type="ECO:0000256" key="3">
    <source>
        <dbReference type="ARBA" id="ARBA00022989"/>
    </source>
</evidence>
<feature type="domain" description="Yip1" evidence="6">
    <location>
        <begin position="28"/>
        <end position="207"/>
    </location>
</feature>
<dbReference type="Pfam" id="PF04893">
    <property type="entry name" value="Yip1"/>
    <property type="match status" value="1"/>
</dbReference>
<evidence type="ECO:0000256" key="2">
    <source>
        <dbReference type="ARBA" id="ARBA00022692"/>
    </source>
</evidence>
<keyword evidence="8" id="KW-1185">Reference proteome</keyword>
<dbReference type="GO" id="GO:0016020">
    <property type="term" value="C:membrane"/>
    <property type="evidence" value="ECO:0007669"/>
    <property type="project" value="UniProtKB-SubCell"/>
</dbReference>
<dbReference type="AlphaFoldDB" id="A0A9E7ND54"/>
<evidence type="ECO:0000256" key="1">
    <source>
        <dbReference type="ARBA" id="ARBA00004141"/>
    </source>
</evidence>
<organism evidence="7 8">
    <name type="scientific">Natronosalvus rutilus</name>
    <dbReference type="NCBI Taxonomy" id="2953753"/>
    <lineage>
        <taxon>Archaea</taxon>
        <taxon>Methanobacteriati</taxon>
        <taxon>Methanobacteriota</taxon>
        <taxon>Stenosarchaea group</taxon>
        <taxon>Halobacteria</taxon>
        <taxon>Halobacteriales</taxon>
        <taxon>Natrialbaceae</taxon>
        <taxon>Natronosalvus</taxon>
    </lineage>
</organism>
<protein>
    <submittedName>
        <fullName evidence="7">YIP1 family protein</fullName>
    </submittedName>
</protein>
<gene>
    <name evidence="7" type="ORF">NGM29_04540</name>
</gene>